<dbReference type="AlphaFoldDB" id="X1LAM6"/>
<dbReference type="GO" id="GO:0002099">
    <property type="term" value="P:tRNA wobble guanine modification"/>
    <property type="evidence" value="ECO:0007669"/>
    <property type="project" value="TreeGrafter"/>
</dbReference>
<dbReference type="InterPro" id="IPR002616">
    <property type="entry name" value="tRNA_ribo_trans-like"/>
</dbReference>
<reference evidence="3" key="1">
    <citation type="journal article" date="2014" name="Front. Microbiol.">
        <title>High frequency of phylogenetically diverse reductive dehalogenase-homologous genes in deep subseafloor sedimentary metagenomes.</title>
        <authorList>
            <person name="Kawai M."/>
            <person name="Futagami T."/>
            <person name="Toyoda A."/>
            <person name="Takaki Y."/>
            <person name="Nishi S."/>
            <person name="Hori S."/>
            <person name="Arai W."/>
            <person name="Tsubouchi T."/>
            <person name="Morono Y."/>
            <person name="Uchiyama I."/>
            <person name="Ito T."/>
            <person name="Fujiyama A."/>
            <person name="Inagaki F."/>
            <person name="Takami H."/>
        </authorList>
    </citation>
    <scope>NUCLEOTIDE SEQUENCE</scope>
    <source>
        <strain evidence="3">Expedition CK06-06</strain>
    </source>
</reference>
<proteinExistence type="predicted"/>
<feature type="non-terminal residue" evidence="3">
    <location>
        <position position="1"/>
    </location>
</feature>
<dbReference type="SUPFAM" id="SSF51713">
    <property type="entry name" value="tRNA-guanine transglycosylase"/>
    <property type="match status" value="1"/>
</dbReference>
<dbReference type="Gene3D" id="3.20.20.105">
    <property type="entry name" value="Queuine tRNA-ribosyltransferase-like"/>
    <property type="match status" value="1"/>
</dbReference>
<feature type="non-terminal residue" evidence="3">
    <location>
        <position position="268"/>
    </location>
</feature>
<dbReference type="NCBIfam" id="TIGR00449">
    <property type="entry name" value="tgt_general"/>
    <property type="match status" value="1"/>
</dbReference>
<evidence type="ECO:0000313" key="3">
    <source>
        <dbReference type="EMBL" id="GAI16133.1"/>
    </source>
</evidence>
<dbReference type="InterPro" id="IPR050076">
    <property type="entry name" value="ArchSynthase1/Queuine_TRR"/>
</dbReference>
<dbReference type="InterPro" id="IPR036511">
    <property type="entry name" value="TGT-like_sf"/>
</dbReference>
<keyword evidence="1" id="KW-0819">tRNA processing</keyword>
<evidence type="ECO:0000259" key="2">
    <source>
        <dbReference type="Pfam" id="PF01702"/>
    </source>
</evidence>
<evidence type="ECO:0000256" key="1">
    <source>
        <dbReference type="ARBA" id="ARBA00022694"/>
    </source>
</evidence>
<accession>X1LAM6</accession>
<dbReference type="PANTHER" id="PTHR46499:SF1">
    <property type="entry name" value="QUEUINE TRNA-RIBOSYLTRANSFERASE"/>
    <property type="match status" value="1"/>
</dbReference>
<feature type="domain" description="tRNA-guanine(15) transglycosylase-like" evidence="2">
    <location>
        <begin position="1"/>
        <end position="264"/>
    </location>
</feature>
<sequence length="268" mass="30732">GVEFSSPIDGSKHLITPEKSIEIQHKLGCDIIMAFDECSPDSDNKEYAKKSMERTHRWAERSLKKHQELSKKYTNTGQKPPLIFGIIQGGIFEDLRKESTKFITSLPFDGIALGGETIGYNMSKTLEILDYLEDFLPKDKPRYTMGLGSSPFDIIEVVKRGVDMFDCVGPTRTARHGSLYSGEIFSKDGKVIFESEFEKGCLRISNSRFENDNNPVDKNCDCYTCQNFSRAYLHHLYSVKEPLYLRLASIHNLRFMMRLIETLRMTNR</sequence>
<name>X1LAM6_9ZZZZ</name>
<protein>
    <recommendedName>
        <fullName evidence="2">tRNA-guanine(15) transglycosylase-like domain-containing protein</fullName>
    </recommendedName>
</protein>
<organism evidence="3">
    <name type="scientific">marine sediment metagenome</name>
    <dbReference type="NCBI Taxonomy" id="412755"/>
    <lineage>
        <taxon>unclassified sequences</taxon>
        <taxon>metagenomes</taxon>
        <taxon>ecological metagenomes</taxon>
    </lineage>
</organism>
<gene>
    <name evidence="3" type="ORF">S06H3_20739</name>
</gene>
<dbReference type="PANTHER" id="PTHR46499">
    <property type="entry name" value="QUEUINE TRNA-RIBOSYLTRANSFERASE"/>
    <property type="match status" value="1"/>
</dbReference>
<comment type="caution">
    <text evidence="3">The sequence shown here is derived from an EMBL/GenBank/DDBJ whole genome shotgun (WGS) entry which is preliminary data.</text>
</comment>
<dbReference type="EMBL" id="BARV01010782">
    <property type="protein sequence ID" value="GAI16133.1"/>
    <property type="molecule type" value="Genomic_DNA"/>
</dbReference>
<dbReference type="GO" id="GO:0005737">
    <property type="term" value="C:cytoplasm"/>
    <property type="evidence" value="ECO:0007669"/>
    <property type="project" value="TreeGrafter"/>
</dbReference>
<dbReference type="Pfam" id="PF01702">
    <property type="entry name" value="TGT"/>
    <property type="match status" value="1"/>
</dbReference>